<feature type="transmembrane region" description="Helical" evidence="2">
    <location>
        <begin position="43"/>
        <end position="61"/>
    </location>
</feature>
<feature type="region of interest" description="Disordered" evidence="1">
    <location>
        <begin position="64"/>
        <end position="83"/>
    </location>
</feature>
<evidence type="ECO:0000313" key="4">
    <source>
        <dbReference type="Proteomes" id="UP000176445"/>
    </source>
</evidence>
<keyword evidence="2" id="KW-0472">Membrane</keyword>
<name>A0A1F6CPG0_9BACT</name>
<proteinExistence type="predicted"/>
<comment type="caution">
    <text evidence="3">The sequence shown here is derived from an EMBL/GenBank/DDBJ whole genome shotgun (WGS) entry which is preliminary data.</text>
</comment>
<keyword evidence="2" id="KW-0812">Transmembrane</keyword>
<gene>
    <name evidence="3" type="ORF">A2704_02825</name>
</gene>
<dbReference type="Proteomes" id="UP000176445">
    <property type="component" value="Unassembled WGS sequence"/>
</dbReference>
<evidence type="ECO:0000256" key="1">
    <source>
        <dbReference type="SAM" id="MobiDB-lite"/>
    </source>
</evidence>
<sequence length="83" mass="8818">MADMQFQTDNQNEFGRPPASQGFDLTGMLMKWGVASSRQQAEYVLIGIAVLAIVVGVFFYLSGSSGSPIPSADPDGPAPIVLR</sequence>
<protein>
    <submittedName>
        <fullName evidence="3">Uncharacterized protein</fullName>
    </submittedName>
</protein>
<dbReference type="EMBL" id="MFKW01000039">
    <property type="protein sequence ID" value="OGG51079.1"/>
    <property type="molecule type" value="Genomic_DNA"/>
</dbReference>
<evidence type="ECO:0000313" key="3">
    <source>
        <dbReference type="EMBL" id="OGG51079.1"/>
    </source>
</evidence>
<accession>A0A1F6CPG0</accession>
<keyword evidence="2" id="KW-1133">Transmembrane helix</keyword>
<evidence type="ECO:0000256" key="2">
    <source>
        <dbReference type="SAM" id="Phobius"/>
    </source>
</evidence>
<reference evidence="3 4" key="1">
    <citation type="journal article" date="2016" name="Nat. Commun.">
        <title>Thousands of microbial genomes shed light on interconnected biogeochemical processes in an aquifer system.</title>
        <authorList>
            <person name="Anantharaman K."/>
            <person name="Brown C.T."/>
            <person name="Hug L.A."/>
            <person name="Sharon I."/>
            <person name="Castelle C.J."/>
            <person name="Probst A.J."/>
            <person name="Thomas B.C."/>
            <person name="Singh A."/>
            <person name="Wilkins M.J."/>
            <person name="Karaoz U."/>
            <person name="Brodie E.L."/>
            <person name="Williams K.H."/>
            <person name="Hubbard S.S."/>
            <person name="Banfield J.F."/>
        </authorList>
    </citation>
    <scope>NUCLEOTIDE SEQUENCE [LARGE SCALE GENOMIC DNA]</scope>
</reference>
<dbReference type="AlphaFoldDB" id="A0A1F6CPG0"/>
<organism evidence="3 4">
    <name type="scientific">Candidatus Kaiserbacteria bacterium RIFCSPHIGHO2_01_FULL_54_36b</name>
    <dbReference type="NCBI Taxonomy" id="1798483"/>
    <lineage>
        <taxon>Bacteria</taxon>
        <taxon>Candidatus Kaiseribacteriota</taxon>
    </lineage>
</organism>